<dbReference type="NCBIfam" id="TIGR00756">
    <property type="entry name" value="PPR"/>
    <property type="match status" value="1"/>
</dbReference>
<evidence type="ECO:0000313" key="5">
    <source>
        <dbReference type="Proteomes" id="UP000233837"/>
    </source>
</evidence>
<keyword evidence="2" id="KW-0677">Repeat</keyword>
<dbReference type="InterPro" id="IPR011990">
    <property type="entry name" value="TPR-like_helical_dom_sf"/>
</dbReference>
<feature type="repeat" description="PPR" evidence="3">
    <location>
        <begin position="17"/>
        <end position="51"/>
    </location>
</feature>
<dbReference type="Proteomes" id="UP000233837">
    <property type="component" value="Unassembled WGS sequence"/>
</dbReference>
<dbReference type="PROSITE" id="PS51375">
    <property type="entry name" value="PPR"/>
    <property type="match status" value="1"/>
</dbReference>
<dbReference type="InterPro" id="IPR002885">
    <property type="entry name" value="PPR_rpt"/>
</dbReference>
<dbReference type="EMBL" id="KZ502144">
    <property type="protein sequence ID" value="PKU83056.1"/>
    <property type="molecule type" value="Genomic_DNA"/>
</dbReference>
<accession>A0A2I0X573</accession>
<evidence type="ECO:0000256" key="1">
    <source>
        <dbReference type="ARBA" id="ARBA00007626"/>
    </source>
</evidence>
<dbReference type="PANTHER" id="PTHR47941">
    <property type="entry name" value="PENTATRICOPEPTIDE REPEAT-CONTAINING PROTEIN 3, MITOCHONDRIAL"/>
    <property type="match status" value="1"/>
</dbReference>
<evidence type="ECO:0000313" key="4">
    <source>
        <dbReference type="EMBL" id="PKU83056.1"/>
    </source>
</evidence>
<dbReference type="Pfam" id="PF13041">
    <property type="entry name" value="PPR_2"/>
    <property type="match status" value="1"/>
</dbReference>
<reference evidence="4 5" key="1">
    <citation type="journal article" date="2016" name="Sci. Rep.">
        <title>The Dendrobium catenatum Lindl. genome sequence provides insights into polysaccharide synthase, floral development and adaptive evolution.</title>
        <authorList>
            <person name="Zhang G.Q."/>
            <person name="Xu Q."/>
            <person name="Bian C."/>
            <person name="Tsai W.C."/>
            <person name="Yeh C.M."/>
            <person name="Liu K.W."/>
            <person name="Yoshida K."/>
            <person name="Zhang L.S."/>
            <person name="Chang S.B."/>
            <person name="Chen F."/>
            <person name="Shi Y."/>
            <person name="Su Y.Y."/>
            <person name="Zhang Y.Q."/>
            <person name="Chen L.J."/>
            <person name="Yin Y."/>
            <person name="Lin M."/>
            <person name="Huang H."/>
            <person name="Deng H."/>
            <person name="Wang Z.W."/>
            <person name="Zhu S.L."/>
            <person name="Zhao X."/>
            <person name="Deng C."/>
            <person name="Niu S.C."/>
            <person name="Huang J."/>
            <person name="Wang M."/>
            <person name="Liu G.H."/>
            <person name="Yang H.J."/>
            <person name="Xiao X.J."/>
            <person name="Hsiao Y.Y."/>
            <person name="Wu W.L."/>
            <person name="Chen Y.Y."/>
            <person name="Mitsuda N."/>
            <person name="Ohme-Takagi M."/>
            <person name="Luo Y.B."/>
            <person name="Van de Peer Y."/>
            <person name="Liu Z.J."/>
        </authorList>
    </citation>
    <scope>NUCLEOTIDE SEQUENCE [LARGE SCALE GENOMIC DNA]</scope>
    <source>
        <tissue evidence="4">The whole plant</tissue>
    </source>
</reference>
<keyword evidence="5" id="KW-1185">Reference proteome</keyword>
<dbReference type="Gene3D" id="1.25.40.10">
    <property type="entry name" value="Tetratricopeptide repeat domain"/>
    <property type="match status" value="1"/>
</dbReference>
<gene>
    <name evidence="4" type="ORF">MA16_Dca007727</name>
</gene>
<evidence type="ECO:0000256" key="3">
    <source>
        <dbReference type="PROSITE-ProRule" id="PRU00708"/>
    </source>
</evidence>
<dbReference type="AlphaFoldDB" id="A0A2I0X573"/>
<evidence type="ECO:0000256" key="2">
    <source>
        <dbReference type="ARBA" id="ARBA00022737"/>
    </source>
</evidence>
<protein>
    <submittedName>
        <fullName evidence="4">Pentatricopeptide repeat-containing protein</fullName>
    </submittedName>
</protein>
<comment type="similarity">
    <text evidence="1">Belongs to the PPR family. P subfamily.</text>
</comment>
<name>A0A2I0X573_9ASPA</name>
<organism evidence="4 5">
    <name type="scientific">Dendrobium catenatum</name>
    <dbReference type="NCBI Taxonomy" id="906689"/>
    <lineage>
        <taxon>Eukaryota</taxon>
        <taxon>Viridiplantae</taxon>
        <taxon>Streptophyta</taxon>
        <taxon>Embryophyta</taxon>
        <taxon>Tracheophyta</taxon>
        <taxon>Spermatophyta</taxon>
        <taxon>Magnoliopsida</taxon>
        <taxon>Liliopsida</taxon>
        <taxon>Asparagales</taxon>
        <taxon>Orchidaceae</taxon>
        <taxon>Epidendroideae</taxon>
        <taxon>Malaxideae</taxon>
        <taxon>Dendrobiinae</taxon>
        <taxon>Dendrobium</taxon>
    </lineage>
</organism>
<reference evidence="4 5" key="2">
    <citation type="journal article" date="2017" name="Nature">
        <title>The Apostasia genome and the evolution of orchids.</title>
        <authorList>
            <person name="Zhang G.Q."/>
            <person name="Liu K.W."/>
            <person name="Li Z."/>
            <person name="Lohaus R."/>
            <person name="Hsiao Y.Y."/>
            <person name="Niu S.C."/>
            <person name="Wang J.Y."/>
            <person name="Lin Y.C."/>
            <person name="Xu Q."/>
            <person name="Chen L.J."/>
            <person name="Yoshida K."/>
            <person name="Fujiwara S."/>
            <person name="Wang Z.W."/>
            <person name="Zhang Y.Q."/>
            <person name="Mitsuda N."/>
            <person name="Wang M."/>
            <person name="Liu G.H."/>
            <person name="Pecoraro L."/>
            <person name="Huang H.X."/>
            <person name="Xiao X.J."/>
            <person name="Lin M."/>
            <person name="Wu X.Y."/>
            <person name="Wu W.L."/>
            <person name="Chen Y.Y."/>
            <person name="Chang S.B."/>
            <person name="Sakamoto S."/>
            <person name="Ohme-Takagi M."/>
            <person name="Yagi M."/>
            <person name="Zeng S.J."/>
            <person name="Shen C.Y."/>
            <person name="Yeh C.M."/>
            <person name="Luo Y.B."/>
            <person name="Tsai W.C."/>
            <person name="Van de Peer Y."/>
            <person name="Liu Z.J."/>
        </authorList>
    </citation>
    <scope>NUCLEOTIDE SEQUENCE [LARGE SCALE GENOMIC DNA]</scope>
    <source>
        <tissue evidence="4">The whole plant</tissue>
    </source>
</reference>
<sequence>MFSALLGKMEGKGLAVTAVSFNAAISGYCNEGELNVAFHFVDEMVRKGIEPSTTTYNLLVLALFMEGRDVEANALIKDMG</sequence>
<proteinExistence type="inferred from homology"/>